<dbReference type="HOGENOM" id="CLU_049944_2_0_7"/>
<evidence type="ECO:0000313" key="17">
    <source>
        <dbReference type="EMBL" id="ABB40011.1"/>
    </source>
</evidence>
<dbReference type="RefSeq" id="WP_011368962.1">
    <property type="nucleotide sequence ID" value="NC_007519.1"/>
</dbReference>
<evidence type="ECO:0000256" key="10">
    <source>
        <dbReference type="ARBA" id="ARBA00023098"/>
    </source>
</evidence>
<dbReference type="eggNOG" id="COG1183">
    <property type="taxonomic scope" value="Bacteria"/>
</dbReference>
<evidence type="ECO:0000256" key="15">
    <source>
        <dbReference type="RuleBase" id="RU003750"/>
    </source>
</evidence>
<evidence type="ECO:0000256" key="11">
    <source>
        <dbReference type="ARBA" id="ARBA00023136"/>
    </source>
</evidence>
<dbReference type="NCBIfam" id="TIGR00473">
    <property type="entry name" value="pssA"/>
    <property type="match status" value="1"/>
</dbReference>
<dbReference type="GO" id="GO:0008654">
    <property type="term" value="P:phospholipid biosynthetic process"/>
    <property type="evidence" value="ECO:0007669"/>
    <property type="project" value="UniProtKB-KW"/>
</dbReference>
<dbReference type="GO" id="GO:0012505">
    <property type="term" value="C:endomembrane system"/>
    <property type="evidence" value="ECO:0007669"/>
    <property type="project" value="UniProtKB-SubCell"/>
</dbReference>
<organism evidence="17 18">
    <name type="scientific">Oleidesulfovibrio alaskensis (strain ATCC BAA-1058 / DSM 17464 / G20)</name>
    <name type="common">Desulfovibrio alaskensis</name>
    <dbReference type="NCBI Taxonomy" id="207559"/>
    <lineage>
        <taxon>Bacteria</taxon>
        <taxon>Pseudomonadati</taxon>
        <taxon>Thermodesulfobacteriota</taxon>
        <taxon>Desulfovibrionia</taxon>
        <taxon>Desulfovibrionales</taxon>
        <taxon>Desulfovibrionaceae</taxon>
        <taxon>Oleidesulfovibrio</taxon>
    </lineage>
</organism>
<gene>
    <name evidence="17" type="ordered locus">Dde_3217</name>
</gene>
<dbReference type="PANTHER" id="PTHR14269:SF61">
    <property type="entry name" value="CDP-DIACYLGLYCEROL--SERINE O-PHOSPHATIDYLTRANSFERASE"/>
    <property type="match status" value="1"/>
</dbReference>
<comment type="similarity">
    <text evidence="3 15">Belongs to the CDP-alcohol phosphatidyltransferase class-I family.</text>
</comment>
<evidence type="ECO:0000256" key="7">
    <source>
        <dbReference type="ARBA" id="ARBA00022679"/>
    </source>
</evidence>
<evidence type="ECO:0000256" key="12">
    <source>
        <dbReference type="ARBA" id="ARBA00023209"/>
    </source>
</evidence>
<dbReference type="PROSITE" id="PS00379">
    <property type="entry name" value="CDP_ALCOHOL_P_TRANSF"/>
    <property type="match status" value="1"/>
</dbReference>
<evidence type="ECO:0000256" key="14">
    <source>
        <dbReference type="ARBA" id="ARBA00032361"/>
    </source>
</evidence>
<dbReference type="Proteomes" id="UP000002710">
    <property type="component" value="Chromosome"/>
</dbReference>
<evidence type="ECO:0000313" key="18">
    <source>
        <dbReference type="Proteomes" id="UP000002710"/>
    </source>
</evidence>
<dbReference type="InterPro" id="IPR004533">
    <property type="entry name" value="CDP-diaglyc--ser_O-PTrfase"/>
</dbReference>
<feature type="transmembrane region" description="Helical" evidence="16">
    <location>
        <begin position="131"/>
        <end position="154"/>
    </location>
</feature>
<feature type="transmembrane region" description="Helical" evidence="16">
    <location>
        <begin position="160"/>
        <end position="178"/>
    </location>
</feature>
<keyword evidence="12" id="KW-0594">Phospholipid biosynthesis</keyword>
<dbReference type="Pfam" id="PF01066">
    <property type="entry name" value="CDP-OH_P_transf"/>
    <property type="match status" value="1"/>
</dbReference>
<keyword evidence="11 16" id="KW-0472">Membrane</keyword>
<evidence type="ECO:0000256" key="3">
    <source>
        <dbReference type="ARBA" id="ARBA00010441"/>
    </source>
</evidence>
<evidence type="ECO:0000256" key="1">
    <source>
        <dbReference type="ARBA" id="ARBA00000287"/>
    </source>
</evidence>
<dbReference type="PANTHER" id="PTHR14269">
    <property type="entry name" value="CDP-DIACYLGLYCEROL--GLYCEROL-3-PHOSPHATE 3-PHOSPHATIDYLTRANSFERASE-RELATED"/>
    <property type="match status" value="1"/>
</dbReference>
<dbReference type="GO" id="GO:0016020">
    <property type="term" value="C:membrane"/>
    <property type="evidence" value="ECO:0007669"/>
    <property type="project" value="InterPro"/>
</dbReference>
<feature type="transmembrane region" description="Helical" evidence="16">
    <location>
        <begin position="101"/>
        <end position="119"/>
    </location>
</feature>
<evidence type="ECO:0000256" key="4">
    <source>
        <dbReference type="ARBA" id="ARBA00013174"/>
    </source>
</evidence>
<evidence type="ECO:0000256" key="16">
    <source>
        <dbReference type="SAM" id="Phobius"/>
    </source>
</evidence>
<dbReference type="InterPro" id="IPR048254">
    <property type="entry name" value="CDP_ALCOHOL_P_TRANSF_CS"/>
</dbReference>
<proteinExistence type="inferred from homology"/>
<feature type="transmembrane region" description="Helical" evidence="16">
    <location>
        <begin position="12"/>
        <end position="32"/>
    </location>
</feature>
<keyword evidence="10" id="KW-0443">Lipid metabolism</keyword>
<evidence type="ECO:0000256" key="13">
    <source>
        <dbReference type="ARBA" id="ARBA00023264"/>
    </source>
</evidence>
<comment type="catalytic activity">
    <reaction evidence="1">
        <text>a CDP-1,2-diacyl-sn-glycerol + L-serine = a 1,2-diacyl-sn-glycero-3-phospho-L-serine + CMP + H(+)</text>
        <dbReference type="Rhea" id="RHEA:16913"/>
        <dbReference type="ChEBI" id="CHEBI:15378"/>
        <dbReference type="ChEBI" id="CHEBI:33384"/>
        <dbReference type="ChEBI" id="CHEBI:57262"/>
        <dbReference type="ChEBI" id="CHEBI:58332"/>
        <dbReference type="ChEBI" id="CHEBI:60377"/>
        <dbReference type="EC" id="2.7.8.8"/>
    </reaction>
</comment>
<evidence type="ECO:0000256" key="9">
    <source>
        <dbReference type="ARBA" id="ARBA00022989"/>
    </source>
</evidence>
<evidence type="ECO:0000256" key="2">
    <source>
        <dbReference type="ARBA" id="ARBA00004127"/>
    </source>
</evidence>
<keyword evidence="8 16" id="KW-0812">Transmembrane</keyword>
<keyword evidence="6" id="KW-0444">Lipid biosynthesis</keyword>
<dbReference type="AlphaFoldDB" id="Q30WD5"/>
<evidence type="ECO:0000256" key="8">
    <source>
        <dbReference type="ARBA" id="ARBA00022692"/>
    </source>
</evidence>
<dbReference type="EMBL" id="CP000112">
    <property type="protein sequence ID" value="ABB40011.1"/>
    <property type="molecule type" value="Genomic_DNA"/>
</dbReference>
<protein>
    <recommendedName>
        <fullName evidence="5">CDP-diacylglycerol--serine O-phosphatidyltransferase</fullName>
        <ecNumber evidence="4">2.7.8.8</ecNumber>
    </recommendedName>
    <alternativeName>
        <fullName evidence="14">Phosphatidylserine synthase</fullName>
    </alternativeName>
</protein>
<evidence type="ECO:0000256" key="6">
    <source>
        <dbReference type="ARBA" id="ARBA00022516"/>
    </source>
</evidence>
<name>Q30WD5_OLEA2</name>
<evidence type="ECO:0000256" key="5">
    <source>
        <dbReference type="ARBA" id="ARBA00017171"/>
    </source>
</evidence>
<reference evidence="17 18" key="1">
    <citation type="journal article" date="2011" name="J. Bacteriol.">
        <title>Complete genome sequence and updated annotation of Desulfovibrio alaskensis G20.</title>
        <authorList>
            <person name="Hauser L.J."/>
            <person name="Land M.L."/>
            <person name="Brown S.D."/>
            <person name="Larimer F."/>
            <person name="Keller K.L."/>
            <person name="Rapp-Giles B.J."/>
            <person name="Price M.N."/>
            <person name="Lin M."/>
            <person name="Bruce D.C."/>
            <person name="Detter J.C."/>
            <person name="Tapia R."/>
            <person name="Han C.S."/>
            <person name="Goodwin L.A."/>
            <person name="Cheng J.F."/>
            <person name="Pitluck S."/>
            <person name="Copeland A."/>
            <person name="Lucas S."/>
            <person name="Nolan M."/>
            <person name="Lapidus A.L."/>
            <person name="Palumbo A.V."/>
            <person name="Wall J.D."/>
        </authorList>
    </citation>
    <scope>NUCLEOTIDE SEQUENCE [LARGE SCALE GENOMIC DNA]</scope>
    <source>
        <strain evidence="18">ATCC BAA 1058 / DSM 17464 / G20</strain>
    </source>
</reference>
<accession>Q30WD5</accession>
<sequence>MDTQTTPTRRGVYILPNLFTTASLFAGFLGILWAAEGRVEMCALAILFSALMDGLDGKVARLTNSASEFGVQFDSLADLVAFGVTPAFMMYSWQLHAYGRLGIAVAFLFAACGALRLARFNISTAVTPKKFFIGLPIPAAGCTLSSLVFFSIYVPETFAAAFPAFCLGITFVLGFLMVSRFRYASFKEYGLIKAHPFSSMVSAILLFVLIISDPKLLGFLVFAGYLISGPVYTLIILPRRHPKLLRDLS</sequence>
<dbReference type="InterPro" id="IPR000462">
    <property type="entry name" value="CDP-OH_P_trans"/>
</dbReference>
<dbReference type="InterPro" id="IPR050324">
    <property type="entry name" value="CDP-alcohol_PTase-I"/>
</dbReference>
<keyword evidence="13" id="KW-1208">Phospholipid metabolism</keyword>
<feature type="transmembrane region" description="Helical" evidence="16">
    <location>
        <begin position="190"/>
        <end position="211"/>
    </location>
</feature>
<comment type="subcellular location">
    <subcellularLocation>
        <location evidence="2">Endomembrane system</location>
        <topology evidence="2">Multi-pass membrane protein</topology>
    </subcellularLocation>
</comment>
<keyword evidence="18" id="KW-1185">Reference proteome</keyword>
<keyword evidence="9 16" id="KW-1133">Transmembrane helix</keyword>
<dbReference type="Gene3D" id="1.20.120.1760">
    <property type="match status" value="1"/>
</dbReference>
<dbReference type="GO" id="GO:0003882">
    <property type="term" value="F:CDP-diacylglycerol-serine O-phosphatidyltransferase activity"/>
    <property type="evidence" value="ECO:0007669"/>
    <property type="project" value="UniProtKB-EC"/>
</dbReference>
<keyword evidence="7 15" id="KW-0808">Transferase</keyword>
<feature type="transmembrane region" description="Helical" evidence="16">
    <location>
        <begin position="217"/>
        <end position="237"/>
    </location>
</feature>
<dbReference type="EC" id="2.7.8.8" evidence="4"/>
<dbReference type="KEGG" id="dde:Dde_3217"/>
<dbReference type="InterPro" id="IPR043130">
    <property type="entry name" value="CDP-OH_PTrfase_TM_dom"/>
</dbReference>
<dbReference type="STRING" id="207559.Dde_3217"/>